<keyword evidence="1" id="KW-0732">Signal</keyword>
<evidence type="ECO:0000256" key="3">
    <source>
        <dbReference type="ARBA" id="ARBA00023180"/>
    </source>
</evidence>
<dbReference type="GO" id="GO:0008083">
    <property type="term" value="F:growth factor activity"/>
    <property type="evidence" value="ECO:0007669"/>
    <property type="project" value="TreeGrafter"/>
</dbReference>
<evidence type="ECO:0000313" key="9">
    <source>
        <dbReference type="RefSeq" id="XP_016969598.1"/>
    </source>
</evidence>
<name>A0A6P4E313_DRORH</name>
<evidence type="ECO:0000313" key="8">
    <source>
        <dbReference type="Proteomes" id="UP001652680"/>
    </source>
</evidence>
<evidence type="ECO:0000256" key="4">
    <source>
        <dbReference type="SAM" id="MobiDB-lite"/>
    </source>
</evidence>
<evidence type="ECO:0000313" key="7">
    <source>
        <dbReference type="EnsemblMetazoa" id="XP_016969598.1"/>
    </source>
</evidence>
<keyword evidence="3" id="KW-0325">Glycoprotein</keyword>
<dbReference type="GO" id="GO:0021556">
    <property type="term" value="P:central nervous system formation"/>
    <property type="evidence" value="ECO:0007669"/>
    <property type="project" value="TreeGrafter"/>
</dbReference>
<evidence type="ECO:0000256" key="5">
    <source>
        <dbReference type="SAM" id="Phobius"/>
    </source>
</evidence>
<keyword evidence="5" id="KW-0472">Membrane</keyword>
<dbReference type="GO" id="GO:0005615">
    <property type="term" value="C:extracellular space"/>
    <property type="evidence" value="ECO:0007669"/>
    <property type="project" value="UniProtKB-ARBA"/>
</dbReference>
<dbReference type="Proteomes" id="UP001652680">
    <property type="component" value="Unassembled WGS sequence"/>
</dbReference>
<reference evidence="8" key="1">
    <citation type="journal article" date="2021" name="Elife">
        <title>Highly contiguous assemblies of 101 drosophilid genomes.</title>
        <authorList>
            <person name="Kim B.Y."/>
            <person name="Wang J.R."/>
            <person name="Miller D.E."/>
            <person name="Barmina O."/>
            <person name="Delaney E."/>
            <person name="Thompson A."/>
            <person name="Comeault A.A."/>
            <person name="Peede D."/>
            <person name="D'Agostino E.R."/>
            <person name="Pelaez J."/>
            <person name="Aguilar J.M."/>
            <person name="Haji D."/>
            <person name="Matsunaga T."/>
            <person name="Armstrong E.E."/>
            <person name="Zych M."/>
            <person name="Ogawa Y."/>
            <person name="Stamenkovic-Radak M."/>
            <person name="Jelic M."/>
            <person name="Veselinovic M.S."/>
            <person name="Tanaskovic M."/>
            <person name="Eric P."/>
            <person name="Gao J.J."/>
            <person name="Katoh T.K."/>
            <person name="Toda M.J."/>
            <person name="Watabe H."/>
            <person name="Watada M."/>
            <person name="Davis J.S."/>
            <person name="Moyle L.C."/>
            <person name="Manoli G."/>
            <person name="Bertolini E."/>
            <person name="Kostal V."/>
            <person name="Hawley R.S."/>
            <person name="Takahashi A."/>
            <person name="Jones C.D."/>
            <person name="Price D.K."/>
            <person name="Whiteman N."/>
            <person name="Kopp A."/>
            <person name="Matute D.R."/>
            <person name="Petrov D.A."/>
        </authorList>
    </citation>
    <scope>NUCLEOTIDE SEQUENCE [LARGE SCALE GENOMIC DNA]</scope>
</reference>
<dbReference type="InterPro" id="IPR029034">
    <property type="entry name" value="Cystine-knot_cytokine"/>
</dbReference>
<reference evidence="7" key="3">
    <citation type="submission" date="2025-05" db="UniProtKB">
        <authorList>
            <consortium name="EnsemblMetazoa"/>
        </authorList>
    </citation>
    <scope>IDENTIFICATION</scope>
</reference>
<dbReference type="GO" id="GO:0005121">
    <property type="term" value="F:Toll binding"/>
    <property type="evidence" value="ECO:0007669"/>
    <property type="project" value="TreeGrafter"/>
</dbReference>
<dbReference type="Pfam" id="PF16077">
    <property type="entry name" value="Spaetzle"/>
    <property type="match status" value="1"/>
</dbReference>
<reference evidence="9" key="2">
    <citation type="submission" date="2025-04" db="UniProtKB">
        <authorList>
            <consortium name="RefSeq"/>
        </authorList>
    </citation>
    <scope>IDENTIFICATION</scope>
</reference>
<keyword evidence="8" id="KW-1185">Reference proteome</keyword>
<dbReference type="CTD" id="43256"/>
<dbReference type="SUPFAM" id="SSF57501">
    <property type="entry name" value="Cystine-knot cytokines"/>
    <property type="match status" value="1"/>
</dbReference>
<dbReference type="AlphaFoldDB" id="A0A6P4E313"/>
<dbReference type="EnsemblMetazoa" id="XM_017114109.2">
    <property type="protein sequence ID" value="XP_016969598.1"/>
    <property type="gene ID" value="LOC108037532"/>
</dbReference>
<gene>
    <name evidence="9" type="primary">LOC108037532</name>
    <name evidence="7" type="synonym">108037532</name>
</gene>
<dbReference type="GO" id="GO:0045087">
    <property type="term" value="P:innate immune response"/>
    <property type="evidence" value="ECO:0007669"/>
    <property type="project" value="TreeGrafter"/>
</dbReference>
<feature type="region of interest" description="Disordered" evidence="4">
    <location>
        <begin position="93"/>
        <end position="119"/>
    </location>
</feature>
<feature type="compositionally biased region" description="Pro residues" evidence="4">
    <location>
        <begin position="96"/>
        <end position="105"/>
    </location>
</feature>
<dbReference type="InterPro" id="IPR052444">
    <property type="entry name" value="Spz/Toll_ligand-like"/>
</dbReference>
<evidence type="ECO:0000256" key="2">
    <source>
        <dbReference type="ARBA" id="ARBA00023157"/>
    </source>
</evidence>
<keyword evidence="2" id="KW-1015">Disulfide bond</keyword>
<dbReference type="GeneID" id="108037532"/>
<feature type="domain" description="Spaetzle" evidence="6">
    <location>
        <begin position="240"/>
        <end position="334"/>
    </location>
</feature>
<feature type="transmembrane region" description="Helical" evidence="5">
    <location>
        <begin position="7"/>
        <end position="25"/>
    </location>
</feature>
<dbReference type="OrthoDB" id="6359065at2759"/>
<dbReference type="InterPro" id="IPR032104">
    <property type="entry name" value="Spaetzle"/>
</dbReference>
<dbReference type="PANTHER" id="PTHR23199">
    <property type="entry name" value="NEUROTROPHIN 1-RELATED"/>
    <property type="match status" value="1"/>
</dbReference>
<accession>A0A6P4E313</accession>
<keyword evidence="5" id="KW-1133">Transmembrane helix</keyword>
<sequence length="339" mass="38227">MTPMWQTLLKIMVLIFALITAIVLISCEMSKRHLAETSANNAASEVTMLRLILREMDSQKHGADQIEESIRKTFVVSDDPGLTVWNTTTADSAPFMPIPTKPGDPPQNQSPIPEPKHHYHQYHSLSQPDQYFKGTKPETVQADQPAQHRRPSDTIVFPDSSGKYWPPSKPLENATATAGHRPCGKDSNEEVKSFCSQVDNYPDLTALKTKLETKFAKFFLDDLQPTDVSARVGSTNEEEYLCKSSRRIMYPKKGLRADNTWQLIVNNEEFKQGIQFEECEGADLPCDYASNFANNYKPICRQHYVLQNLASIENEGKLDVVQQAFKIPSCCKCALLKLI</sequence>
<keyword evidence="5" id="KW-0812">Transmembrane</keyword>
<dbReference type="RefSeq" id="XP_016969598.1">
    <property type="nucleotide sequence ID" value="XM_017114109.1"/>
</dbReference>
<proteinExistence type="predicted"/>
<evidence type="ECO:0000259" key="6">
    <source>
        <dbReference type="Pfam" id="PF16077"/>
    </source>
</evidence>
<feature type="region of interest" description="Disordered" evidence="4">
    <location>
        <begin position="138"/>
        <end position="165"/>
    </location>
</feature>
<evidence type="ECO:0000256" key="1">
    <source>
        <dbReference type="ARBA" id="ARBA00022729"/>
    </source>
</evidence>
<dbReference type="FunFam" id="2.10.90.10:FF:000056">
    <property type="entry name" value="Protein spaetzle"/>
    <property type="match status" value="1"/>
</dbReference>
<dbReference type="PANTHER" id="PTHR23199:SF12">
    <property type="entry name" value="NEUROTROPHIN 1-RELATED"/>
    <property type="match status" value="1"/>
</dbReference>
<organism evidence="9">
    <name type="scientific">Drosophila rhopaloa</name>
    <name type="common">Fruit fly</name>
    <dbReference type="NCBI Taxonomy" id="1041015"/>
    <lineage>
        <taxon>Eukaryota</taxon>
        <taxon>Metazoa</taxon>
        <taxon>Ecdysozoa</taxon>
        <taxon>Arthropoda</taxon>
        <taxon>Hexapoda</taxon>
        <taxon>Insecta</taxon>
        <taxon>Pterygota</taxon>
        <taxon>Neoptera</taxon>
        <taxon>Endopterygota</taxon>
        <taxon>Diptera</taxon>
        <taxon>Brachycera</taxon>
        <taxon>Muscomorpha</taxon>
        <taxon>Ephydroidea</taxon>
        <taxon>Drosophilidae</taxon>
        <taxon>Drosophila</taxon>
        <taxon>Sophophora</taxon>
    </lineage>
</organism>
<dbReference type="Gene3D" id="2.10.90.10">
    <property type="entry name" value="Cystine-knot cytokines"/>
    <property type="match status" value="1"/>
</dbReference>
<protein>
    <submittedName>
        <fullName evidence="9">Protein spaetzle isoform X1</fullName>
    </submittedName>
</protein>